<proteinExistence type="predicted"/>
<accession>A0ACC1S5L9</accession>
<name>A0ACC1S5L9_9HYPO</name>
<dbReference type="Proteomes" id="UP001148629">
    <property type="component" value="Unassembled WGS sequence"/>
</dbReference>
<gene>
    <name evidence="1" type="ORF">NM208_g8357</name>
</gene>
<organism evidence="1 2">
    <name type="scientific">Fusarium decemcellulare</name>
    <dbReference type="NCBI Taxonomy" id="57161"/>
    <lineage>
        <taxon>Eukaryota</taxon>
        <taxon>Fungi</taxon>
        <taxon>Dikarya</taxon>
        <taxon>Ascomycota</taxon>
        <taxon>Pezizomycotina</taxon>
        <taxon>Sordariomycetes</taxon>
        <taxon>Hypocreomycetidae</taxon>
        <taxon>Hypocreales</taxon>
        <taxon>Nectriaceae</taxon>
        <taxon>Fusarium</taxon>
        <taxon>Fusarium decemcellulare species complex</taxon>
    </lineage>
</organism>
<evidence type="ECO:0000313" key="1">
    <source>
        <dbReference type="EMBL" id="KAJ3532637.1"/>
    </source>
</evidence>
<protein>
    <submittedName>
        <fullName evidence="1">Uncharacterized protein</fullName>
    </submittedName>
</protein>
<sequence length="115" mass="12508">MNVLPLLARDLFHGFVEETRLGNVALDDLVGGAEISCPFLERCAALEEHPWSRLRARLRTFADGSDGFVEFVVPAVALVILVDADGAGANKGAWDDMMLLGVRSLLLHPHLDGWA</sequence>
<evidence type="ECO:0000313" key="2">
    <source>
        <dbReference type="Proteomes" id="UP001148629"/>
    </source>
</evidence>
<keyword evidence="2" id="KW-1185">Reference proteome</keyword>
<reference evidence="1" key="1">
    <citation type="submission" date="2022-08" db="EMBL/GenBank/DDBJ databases">
        <title>Genome Sequence of Fusarium decemcellulare.</title>
        <authorList>
            <person name="Buettner E."/>
        </authorList>
    </citation>
    <scope>NUCLEOTIDE SEQUENCE</scope>
    <source>
        <strain evidence="1">Babe19</strain>
    </source>
</reference>
<comment type="caution">
    <text evidence="1">The sequence shown here is derived from an EMBL/GenBank/DDBJ whole genome shotgun (WGS) entry which is preliminary data.</text>
</comment>
<dbReference type="EMBL" id="JANRMS010000942">
    <property type="protein sequence ID" value="KAJ3532637.1"/>
    <property type="molecule type" value="Genomic_DNA"/>
</dbReference>